<dbReference type="AlphaFoldDB" id="A0A2N0NH46"/>
<name>A0A2N0NH46_9GLOM</name>
<gene>
    <name evidence="1" type="ORF">RhiirA5_440116</name>
</gene>
<proteinExistence type="predicted"/>
<dbReference type="InterPro" id="IPR012337">
    <property type="entry name" value="RNaseH-like_sf"/>
</dbReference>
<dbReference type="Proteomes" id="UP000232722">
    <property type="component" value="Unassembled WGS sequence"/>
</dbReference>
<dbReference type="GO" id="GO:0003676">
    <property type="term" value="F:nucleic acid binding"/>
    <property type="evidence" value="ECO:0007669"/>
    <property type="project" value="InterPro"/>
</dbReference>
<dbReference type="EMBL" id="LLXJ01007086">
    <property type="protein sequence ID" value="PKB93868.1"/>
    <property type="molecule type" value="Genomic_DNA"/>
</dbReference>
<protein>
    <recommendedName>
        <fullName evidence="3">RNase H type-1 domain-containing protein</fullName>
    </recommendedName>
</protein>
<evidence type="ECO:0008006" key="3">
    <source>
        <dbReference type="Google" id="ProtNLM"/>
    </source>
</evidence>
<reference evidence="1 2" key="1">
    <citation type="submission" date="2016-04" db="EMBL/GenBank/DDBJ databases">
        <title>Genome analyses suggest a sexual origin of heterokaryosis in a supposedly ancient asexual fungus.</title>
        <authorList>
            <person name="Ropars J."/>
            <person name="Sedzielewska K."/>
            <person name="Noel J."/>
            <person name="Charron P."/>
            <person name="Farinelli L."/>
            <person name="Marton T."/>
            <person name="Kruger M."/>
            <person name="Pelin A."/>
            <person name="Brachmann A."/>
            <person name="Corradi N."/>
        </authorList>
    </citation>
    <scope>NUCLEOTIDE SEQUENCE [LARGE SCALE GENOMIC DNA]</scope>
    <source>
        <strain evidence="1 2">A5</strain>
    </source>
</reference>
<organism evidence="1 2">
    <name type="scientific">Rhizophagus irregularis</name>
    <dbReference type="NCBI Taxonomy" id="588596"/>
    <lineage>
        <taxon>Eukaryota</taxon>
        <taxon>Fungi</taxon>
        <taxon>Fungi incertae sedis</taxon>
        <taxon>Mucoromycota</taxon>
        <taxon>Glomeromycotina</taxon>
        <taxon>Glomeromycetes</taxon>
        <taxon>Glomerales</taxon>
        <taxon>Glomeraceae</taxon>
        <taxon>Rhizophagus</taxon>
    </lineage>
</organism>
<dbReference type="InterPro" id="IPR036397">
    <property type="entry name" value="RNaseH_sf"/>
</dbReference>
<reference evidence="1 2" key="2">
    <citation type="submission" date="2017-09" db="EMBL/GenBank/DDBJ databases">
        <title>Extensive intraspecific genome diversity in a model arbuscular mycorrhizal fungus.</title>
        <authorList>
            <person name="Chen E.C."/>
            <person name="Morin E."/>
            <person name="Beaudet D."/>
            <person name="Noel J."/>
            <person name="Ndikumana S."/>
            <person name="Charron P."/>
            <person name="St-Onge C."/>
            <person name="Giorgi J."/>
            <person name="Grigoriev I.V."/>
            <person name="Roux C."/>
            <person name="Martin F.M."/>
            <person name="Corradi N."/>
        </authorList>
    </citation>
    <scope>NUCLEOTIDE SEQUENCE [LARGE SCALE GENOMIC DNA]</scope>
    <source>
        <strain evidence="1 2">A5</strain>
    </source>
</reference>
<accession>A0A2N0NH46</accession>
<dbReference type="Gene3D" id="3.30.420.10">
    <property type="entry name" value="Ribonuclease H-like superfamily/Ribonuclease H"/>
    <property type="match status" value="1"/>
</dbReference>
<evidence type="ECO:0000313" key="1">
    <source>
        <dbReference type="EMBL" id="PKB93868.1"/>
    </source>
</evidence>
<comment type="caution">
    <text evidence="1">The sequence shown here is derived from an EMBL/GenBank/DDBJ whole genome shotgun (WGS) entry which is preliminary data.</text>
</comment>
<sequence length="185" mass="20872">MQVYNLFGRKFCRSNGELHSSLICFLTKSRKPLILNQTPKKQKEVVIGIRIIEIEGTLFKEDKAKSKVIGEGVETEVRNKEWHEWSLINLGNPDVSMGWSWMQIIPNASHAEAAAIYAALTVSPCDSEVTIYTDSQTAIDGLCGCSSSFYSNSRLYYKTTNFELWANHPFQELGCPPNQSQSPFQ</sequence>
<evidence type="ECO:0000313" key="2">
    <source>
        <dbReference type="Proteomes" id="UP000232722"/>
    </source>
</evidence>
<dbReference type="SUPFAM" id="SSF53098">
    <property type="entry name" value="Ribonuclease H-like"/>
    <property type="match status" value="1"/>
</dbReference>